<keyword evidence="3" id="KW-0732">Signal</keyword>
<dbReference type="Gene3D" id="3.40.190.10">
    <property type="entry name" value="Periplasmic binding protein-like II"/>
    <property type="match status" value="2"/>
</dbReference>
<name>A0AAU8AQ45_9RHOB</name>
<dbReference type="AlphaFoldDB" id="A0AAU8AQ45"/>
<dbReference type="RefSeq" id="WP_353475098.1">
    <property type="nucleotide sequence ID" value="NZ_CP123385.1"/>
</dbReference>
<evidence type="ECO:0000256" key="3">
    <source>
        <dbReference type="SAM" id="SignalP"/>
    </source>
</evidence>
<dbReference type="GO" id="GO:0042597">
    <property type="term" value="C:periplasmic space"/>
    <property type="evidence" value="ECO:0007669"/>
    <property type="project" value="UniProtKB-SubCell"/>
</dbReference>
<accession>A0AAU8AQ45</accession>
<feature type="signal peptide" evidence="3">
    <location>
        <begin position="1"/>
        <end position="23"/>
    </location>
</feature>
<protein>
    <submittedName>
        <fullName evidence="4">ABC transporter substrate-binding protein</fullName>
    </submittedName>
</protein>
<dbReference type="SUPFAM" id="SSF53850">
    <property type="entry name" value="Periplasmic binding protein-like II"/>
    <property type="match status" value="1"/>
</dbReference>
<evidence type="ECO:0000256" key="2">
    <source>
        <dbReference type="ARBA" id="ARBA00008520"/>
    </source>
</evidence>
<dbReference type="PANTHER" id="PTHR43649">
    <property type="entry name" value="ARABINOSE-BINDING PROTEIN-RELATED"/>
    <property type="match status" value="1"/>
</dbReference>
<gene>
    <name evidence="4" type="ORF">PVT71_16185</name>
</gene>
<feature type="chain" id="PRO_5043358420" evidence="3">
    <location>
        <begin position="24"/>
        <end position="439"/>
    </location>
</feature>
<reference evidence="4" key="1">
    <citation type="submission" date="2023-02" db="EMBL/GenBank/DDBJ databases">
        <title>Description and genomic characterization of Salipiger bruguierae sp. nov., isolated from the sediment of mangrove plant Bruguiera sexangula.</title>
        <authorList>
            <person name="Long M."/>
        </authorList>
    </citation>
    <scope>NUCLEOTIDE SEQUENCE</scope>
    <source>
        <strain evidence="4">H15</strain>
    </source>
</reference>
<sequence length="439" mass="47912">MTSPTRFALLASTVALLPLQAAARETVTLWFWGASPEYREALETTLVQPFHDAQDAYDLVIEYKNDVDNDVRVAVMAGEGPDIVYTSGPSWVSPLAKAGKLADLGAYAEKFGWADRIVAPSMQACTQQGGLYCMTPSLVSDGMFYNAKVLAENGWSVPKTGAELEEIMKAAQEKGMYAAAVGNNGWQPINENYSSTFINQFVPPAELEKMLTGEASFDSPGMLAAMEELNRYYKAGYLGGDDYFSLNFDSSISALSEEKTPFFFAPSFAFQWAMSYFTGDKADDIGWAAFPQLSDAVAYPNYSIGAAFALSVNANSKVQEGAAEVLDMIMSRRFATDIAKVWPGYWSIPLKYFPTDPEATGVVKAYFDAASAVSGAVAEGHFGYKVQTFFPAQTTDVLVKDVEAMWLDKETPAEVVAATAKTFEREQKRGLVQQIPAQQ</sequence>
<evidence type="ECO:0000313" key="4">
    <source>
        <dbReference type="EMBL" id="XCC96232.1"/>
    </source>
</evidence>
<proteinExistence type="inferred from homology"/>
<dbReference type="InterPro" id="IPR006059">
    <property type="entry name" value="SBP"/>
</dbReference>
<dbReference type="InterPro" id="IPR050490">
    <property type="entry name" value="Bact_solute-bd_prot1"/>
</dbReference>
<dbReference type="Pfam" id="PF01547">
    <property type="entry name" value="SBP_bac_1"/>
    <property type="match status" value="1"/>
</dbReference>
<dbReference type="EMBL" id="CP123385">
    <property type="protein sequence ID" value="XCC96232.1"/>
    <property type="molecule type" value="Genomic_DNA"/>
</dbReference>
<organism evidence="4">
    <name type="scientific">Alloyangia sp. H15</name>
    <dbReference type="NCBI Taxonomy" id="3029062"/>
    <lineage>
        <taxon>Bacteria</taxon>
        <taxon>Pseudomonadati</taxon>
        <taxon>Pseudomonadota</taxon>
        <taxon>Alphaproteobacteria</taxon>
        <taxon>Rhodobacterales</taxon>
        <taxon>Roseobacteraceae</taxon>
        <taxon>Alloyangia</taxon>
    </lineage>
</organism>
<evidence type="ECO:0000256" key="1">
    <source>
        <dbReference type="ARBA" id="ARBA00004418"/>
    </source>
</evidence>
<comment type="subcellular location">
    <subcellularLocation>
        <location evidence="1">Periplasm</location>
    </subcellularLocation>
</comment>
<comment type="similarity">
    <text evidence="2">Belongs to the bacterial solute-binding protein 1 family.</text>
</comment>